<feature type="transmembrane region" description="Helical" evidence="5">
    <location>
        <begin position="264"/>
        <end position="281"/>
    </location>
</feature>
<dbReference type="InterPro" id="IPR050368">
    <property type="entry name" value="ClC-type_chloride_channel"/>
</dbReference>
<feature type="transmembrane region" description="Helical" evidence="5">
    <location>
        <begin position="188"/>
        <end position="210"/>
    </location>
</feature>
<evidence type="ECO:0000256" key="3">
    <source>
        <dbReference type="ARBA" id="ARBA00022989"/>
    </source>
</evidence>
<accession>A0ABV1H1F7</accession>
<feature type="transmembrane region" description="Helical" evidence="5">
    <location>
        <begin position="354"/>
        <end position="376"/>
    </location>
</feature>
<feature type="transmembrane region" description="Helical" evidence="5">
    <location>
        <begin position="327"/>
        <end position="347"/>
    </location>
</feature>
<organism evidence="6 7">
    <name type="scientific">Lachnospira intestinalis</name>
    <dbReference type="NCBI Taxonomy" id="3133158"/>
    <lineage>
        <taxon>Bacteria</taxon>
        <taxon>Bacillati</taxon>
        <taxon>Bacillota</taxon>
        <taxon>Clostridia</taxon>
        <taxon>Lachnospirales</taxon>
        <taxon>Lachnospiraceae</taxon>
        <taxon>Lachnospira</taxon>
    </lineage>
</organism>
<feature type="transmembrane region" description="Helical" evidence="5">
    <location>
        <begin position="231"/>
        <end position="252"/>
    </location>
</feature>
<evidence type="ECO:0000256" key="5">
    <source>
        <dbReference type="SAM" id="Phobius"/>
    </source>
</evidence>
<name>A0ABV1H1F7_9FIRM</name>
<reference evidence="6" key="1">
    <citation type="submission" date="2024-03" db="EMBL/GenBank/DDBJ databases">
        <title>Human intestinal bacterial collection.</title>
        <authorList>
            <person name="Pauvert C."/>
            <person name="Hitch T.C.A."/>
            <person name="Clavel T."/>
        </authorList>
    </citation>
    <scope>NUCLEOTIDE SEQUENCE [LARGE SCALE GENOMIC DNA]</scope>
    <source>
        <strain evidence="6">CLA-AA-H89B</strain>
    </source>
</reference>
<sequence length="424" mass="45691">MKTNFNTDEIKVVLHRLMFAVTTFIKWLACSVVCGVILGLIGTFFYKLLGLVTVFRETNPWILFGLPVAGLLIVLCYRLAGETRNTGTNLVITAIQSNDEVPVHVAPLIILSTLLTHLCGGSAGREGAALQVGGSIGNFFAKLLHFDDKDTRIMIMCGMSACFSALFGTPIAAAVFSMEVISVGVMYYAALVPCVVSALTAQSIAKYFGIAGTHFALAELPDFTIASGGKMLLMSVLFACVSILFCVALHTASRLYTTYFENPFIRIFIAGLLVIALRFIFQTTDFLGAGAPVIASSFTARCAWYVFLLKILFTSVTLGGGFKGGEIVPTLFIGATLGSFLSGFFGLPAGLCAACGMVSVFCGVTNCPITSLILAIEMFDMAGMKYCALCIAVSYLLSGYYSLYNSQKIMYSKYRTEFINRNTH</sequence>
<feature type="transmembrane region" description="Helical" evidence="5">
    <location>
        <begin position="61"/>
        <end position="80"/>
    </location>
</feature>
<dbReference type="InterPro" id="IPR014743">
    <property type="entry name" value="Cl-channel_core"/>
</dbReference>
<dbReference type="Gene3D" id="1.10.3080.10">
    <property type="entry name" value="Clc chloride channel"/>
    <property type="match status" value="1"/>
</dbReference>
<dbReference type="Pfam" id="PF00654">
    <property type="entry name" value="Voltage_CLC"/>
    <property type="match status" value="1"/>
</dbReference>
<dbReference type="PANTHER" id="PTHR43427:SF12">
    <property type="entry name" value="CHLORIDE TRANSPORTER"/>
    <property type="match status" value="1"/>
</dbReference>
<feature type="transmembrane region" description="Helical" evidence="5">
    <location>
        <begin position="382"/>
        <end position="403"/>
    </location>
</feature>
<keyword evidence="3 5" id="KW-1133">Transmembrane helix</keyword>
<comment type="subcellular location">
    <subcellularLocation>
        <location evidence="1">Membrane</location>
        <topology evidence="1">Multi-pass membrane protein</topology>
    </subcellularLocation>
</comment>
<dbReference type="EMBL" id="JBBMFS010000001">
    <property type="protein sequence ID" value="MEQ2553534.1"/>
    <property type="molecule type" value="Genomic_DNA"/>
</dbReference>
<evidence type="ECO:0000256" key="2">
    <source>
        <dbReference type="ARBA" id="ARBA00022692"/>
    </source>
</evidence>
<proteinExistence type="predicted"/>
<keyword evidence="7" id="KW-1185">Reference proteome</keyword>
<dbReference type="PANTHER" id="PTHR43427">
    <property type="entry name" value="CHLORIDE CHANNEL PROTEIN CLC-E"/>
    <property type="match status" value="1"/>
</dbReference>
<evidence type="ECO:0000313" key="6">
    <source>
        <dbReference type="EMBL" id="MEQ2553534.1"/>
    </source>
</evidence>
<protein>
    <submittedName>
        <fullName evidence="6">Chloride channel protein</fullName>
    </submittedName>
</protein>
<evidence type="ECO:0000256" key="4">
    <source>
        <dbReference type="ARBA" id="ARBA00023136"/>
    </source>
</evidence>
<feature type="transmembrane region" description="Helical" evidence="5">
    <location>
        <begin position="24"/>
        <end position="49"/>
    </location>
</feature>
<keyword evidence="2 5" id="KW-0812">Transmembrane</keyword>
<feature type="transmembrane region" description="Helical" evidence="5">
    <location>
        <begin position="153"/>
        <end position="176"/>
    </location>
</feature>
<dbReference type="SUPFAM" id="SSF81340">
    <property type="entry name" value="Clc chloride channel"/>
    <property type="match status" value="1"/>
</dbReference>
<evidence type="ECO:0000313" key="7">
    <source>
        <dbReference type="Proteomes" id="UP001546774"/>
    </source>
</evidence>
<evidence type="ECO:0000256" key="1">
    <source>
        <dbReference type="ARBA" id="ARBA00004141"/>
    </source>
</evidence>
<gene>
    <name evidence="6" type="ORF">WMO37_00690</name>
</gene>
<keyword evidence="4 5" id="KW-0472">Membrane</keyword>
<comment type="caution">
    <text evidence="6">The sequence shown here is derived from an EMBL/GenBank/DDBJ whole genome shotgun (WGS) entry which is preliminary data.</text>
</comment>
<dbReference type="InterPro" id="IPR001807">
    <property type="entry name" value="ClC"/>
</dbReference>
<dbReference type="Proteomes" id="UP001546774">
    <property type="component" value="Unassembled WGS sequence"/>
</dbReference>